<dbReference type="EMBL" id="RRAZ01000021">
    <property type="protein sequence ID" value="RRH72764.1"/>
    <property type="molecule type" value="Genomic_DNA"/>
</dbReference>
<dbReference type="InterPro" id="IPR000305">
    <property type="entry name" value="GIY-YIG_endonuc"/>
</dbReference>
<dbReference type="AlphaFoldDB" id="A0A3P3DG00"/>
<dbReference type="SUPFAM" id="SSF82771">
    <property type="entry name" value="GIY-YIG endonuclease"/>
    <property type="match status" value="1"/>
</dbReference>
<evidence type="ECO:0000313" key="3">
    <source>
        <dbReference type="EMBL" id="RRH72764.1"/>
    </source>
</evidence>
<dbReference type="CDD" id="cd10449">
    <property type="entry name" value="GIY-YIG_SLX1_like"/>
    <property type="match status" value="1"/>
</dbReference>
<evidence type="ECO:0000256" key="1">
    <source>
        <dbReference type="ARBA" id="ARBA00007435"/>
    </source>
</evidence>
<dbReference type="PANTHER" id="PTHR34477:SF1">
    <property type="entry name" value="UPF0213 PROTEIN YHBQ"/>
    <property type="match status" value="1"/>
</dbReference>
<dbReference type="InterPro" id="IPR050190">
    <property type="entry name" value="UPF0213_domain"/>
</dbReference>
<dbReference type="OrthoDB" id="7159537at2"/>
<comment type="similarity">
    <text evidence="1">Belongs to the UPF0213 family.</text>
</comment>
<keyword evidence="4" id="KW-1185">Reference proteome</keyword>
<name>A0A3P3DG00_9RHOB</name>
<dbReference type="Proteomes" id="UP000282125">
    <property type="component" value="Unassembled WGS sequence"/>
</dbReference>
<proteinExistence type="inferred from homology"/>
<feature type="domain" description="GIY-YIG" evidence="2">
    <location>
        <begin position="8"/>
        <end position="89"/>
    </location>
</feature>
<dbReference type="PANTHER" id="PTHR34477">
    <property type="entry name" value="UPF0213 PROTEIN YHBQ"/>
    <property type="match status" value="1"/>
</dbReference>
<organism evidence="3 4">
    <name type="scientific">Falsigemmobacter faecalis</name>
    <dbReference type="NCBI Taxonomy" id="2488730"/>
    <lineage>
        <taxon>Bacteria</taxon>
        <taxon>Pseudomonadati</taxon>
        <taxon>Pseudomonadota</taxon>
        <taxon>Alphaproteobacteria</taxon>
        <taxon>Rhodobacterales</taxon>
        <taxon>Paracoccaceae</taxon>
        <taxon>Falsigemmobacter</taxon>
    </lineage>
</organism>
<comment type="caution">
    <text evidence="3">The sequence shown here is derived from an EMBL/GenBank/DDBJ whole genome shotgun (WGS) entry which is preliminary data.</text>
</comment>
<accession>A0A3P3DG00</accession>
<reference evidence="3 4" key="1">
    <citation type="submission" date="2018-11" db="EMBL/GenBank/DDBJ databases">
        <title>Gemmobacter sp. nov., YIM 102744-1 draft genome.</title>
        <authorList>
            <person name="Li G."/>
            <person name="Jiang Y."/>
        </authorList>
    </citation>
    <scope>NUCLEOTIDE SEQUENCE [LARGE SCALE GENOMIC DNA]</scope>
    <source>
        <strain evidence="3 4">YIM 102744-1</strain>
    </source>
</reference>
<dbReference type="InterPro" id="IPR035901">
    <property type="entry name" value="GIY-YIG_endonuc_sf"/>
</dbReference>
<evidence type="ECO:0000259" key="2">
    <source>
        <dbReference type="PROSITE" id="PS50164"/>
    </source>
</evidence>
<gene>
    <name evidence="3" type="ORF">EG244_13900</name>
</gene>
<evidence type="ECO:0000313" key="4">
    <source>
        <dbReference type="Proteomes" id="UP000282125"/>
    </source>
</evidence>
<dbReference type="Pfam" id="PF01541">
    <property type="entry name" value="GIY-YIG"/>
    <property type="match status" value="1"/>
</dbReference>
<dbReference type="Gene3D" id="3.40.1440.10">
    <property type="entry name" value="GIY-YIG endonuclease"/>
    <property type="match status" value="1"/>
</dbReference>
<dbReference type="RefSeq" id="WP_124965594.1">
    <property type="nucleotide sequence ID" value="NZ_RRAZ01000021.1"/>
</dbReference>
<sequence>MSTDPAAETAYVYVLATKDARGVRTYVGWSLDPERRLAEHNSGRARGAKSTRGAYWTLVHLEPCADRQSAMSREWHLKRDHRFRRRLRESFTPGSSG</sequence>
<protein>
    <submittedName>
        <fullName evidence="3">GIY-YIG nuclease family protein</fullName>
    </submittedName>
</protein>
<dbReference type="PROSITE" id="PS50164">
    <property type="entry name" value="GIY_YIG"/>
    <property type="match status" value="1"/>
</dbReference>